<dbReference type="Pfam" id="PF04347">
    <property type="entry name" value="FliO"/>
    <property type="match status" value="1"/>
</dbReference>
<evidence type="ECO:0000256" key="3">
    <source>
        <dbReference type="ARBA" id="ARBA00022692"/>
    </source>
</evidence>
<keyword evidence="3 7" id="KW-0812">Transmembrane</keyword>
<evidence type="ECO:0000256" key="2">
    <source>
        <dbReference type="ARBA" id="ARBA00022475"/>
    </source>
</evidence>
<evidence type="ECO:0000256" key="1">
    <source>
        <dbReference type="ARBA" id="ARBA00004236"/>
    </source>
</evidence>
<evidence type="ECO:0008006" key="10">
    <source>
        <dbReference type="Google" id="ProtNLM"/>
    </source>
</evidence>
<dbReference type="Proteomes" id="UP000076927">
    <property type="component" value="Chromosome"/>
</dbReference>
<dbReference type="PATRIC" id="fig|1178515.4.peg.3235"/>
<sequence length="177" mass="19898">MLNEPPSTLGTTDGSLFGNLFRVMFVLILIIGLIVLLIKFLGQKNRGWMLNRSVKTLGGVALGQNKSVQLVEIGSAIYVVGVGDDIRLLEKIDDPEEMELILSSFNTPSTMNGSAIAHSLSDMVNKWRNRNKPQPEEELEATFQEVFYNKMQQMTSRKKMMEDLMQDPKNNDRSSDS</sequence>
<organism evidence="8 9">
    <name type="scientific">Paenibacillus swuensis</name>
    <dbReference type="NCBI Taxonomy" id="1178515"/>
    <lineage>
        <taxon>Bacteria</taxon>
        <taxon>Bacillati</taxon>
        <taxon>Bacillota</taxon>
        <taxon>Bacilli</taxon>
        <taxon>Bacillales</taxon>
        <taxon>Paenibacillaceae</taxon>
        <taxon>Paenibacillus</taxon>
    </lineage>
</organism>
<proteinExistence type="predicted"/>
<dbReference type="GO" id="GO:0044781">
    <property type="term" value="P:bacterial-type flagellum organization"/>
    <property type="evidence" value="ECO:0007669"/>
    <property type="project" value="InterPro"/>
</dbReference>
<keyword evidence="5 7" id="KW-0472">Membrane</keyword>
<dbReference type="KEGG" id="pswu:SY83_16090"/>
<keyword evidence="2" id="KW-1003">Cell membrane</keyword>
<dbReference type="InterPro" id="IPR022781">
    <property type="entry name" value="Flagellar_biosynth_FliO"/>
</dbReference>
<comment type="subcellular location">
    <subcellularLocation>
        <location evidence="1">Cell membrane</location>
    </subcellularLocation>
</comment>
<gene>
    <name evidence="8" type="ORF">SY83_16090</name>
</gene>
<feature type="region of interest" description="Disordered" evidence="6">
    <location>
        <begin position="157"/>
        <end position="177"/>
    </location>
</feature>
<evidence type="ECO:0000256" key="7">
    <source>
        <dbReference type="SAM" id="Phobius"/>
    </source>
</evidence>
<reference evidence="8 9" key="1">
    <citation type="submission" date="2015-01" db="EMBL/GenBank/DDBJ databases">
        <title>Paenibacillus swuensis/DY6/whole genome sequencing.</title>
        <authorList>
            <person name="Kim M.K."/>
            <person name="Srinivasan S."/>
            <person name="Lee J.-J."/>
        </authorList>
    </citation>
    <scope>NUCLEOTIDE SEQUENCE [LARGE SCALE GENOMIC DNA]</scope>
    <source>
        <strain evidence="8 9">DY6</strain>
    </source>
</reference>
<evidence type="ECO:0000256" key="5">
    <source>
        <dbReference type="ARBA" id="ARBA00023136"/>
    </source>
</evidence>
<name>A0A172TQC5_9BACL</name>
<evidence type="ECO:0000256" key="6">
    <source>
        <dbReference type="SAM" id="MobiDB-lite"/>
    </source>
</evidence>
<feature type="transmembrane region" description="Helical" evidence="7">
    <location>
        <begin position="20"/>
        <end position="42"/>
    </location>
</feature>
<keyword evidence="9" id="KW-1185">Reference proteome</keyword>
<dbReference type="GO" id="GO:0016020">
    <property type="term" value="C:membrane"/>
    <property type="evidence" value="ECO:0007669"/>
    <property type="project" value="InterPro"/>
</dbReference>
<accession>A0A172TQC5</accession>
<evidence type="ECO:0000313" key="8">
    <source>
        <dbReference type="EMBL" id="ANE48963.1"/>
    </source>
</evidence>
<keyword evidence="4 7" id="KW-1133">Transmembrane helix</keyword>
<protein>
    <recommendedName>
        <fullName evidence="10">Flagellar protein</fullName>
    </recommendedName>
</protein>
<evidence type="ECO:0000313" key="9">
    <source>
        <dbReference type="Proteomes" id="UP000076927"/>
    </source>
</evidence>
<evidence type="ECO:0000256" key="4">
    <source>
        <dbReference type="ARBA" id="ARBA00022989"/>
    </source>
</evidence>
<dbReference type="AlphaFoldDB" id="A0A172TQC5"/>
<dbReference type="EMBL" id="CP011388">
    <property type="protein sequence ID" value="ANE48963.1"/>
    <property type="molecule type" value="Genomic_DNA"/>
</dbReference>
<dbReference type="STRING" id="1178515.SY83_16090"/>